<protein>
    <submittedName>
        <fullName evidence="1">Uncharacterized protein</fullName>
    </submittedName>
</protein>
<dbReference type="Proteomes" id="UP001497535">
    <property type="component" value="Unassembled WGS sequence"/>
</dbReference>
<name>A0ACB1AKR1_MELEN</name>
<dbReference type="EMBL" id="CAVMJV010000093">
    <property type="protein sequence ID" value="CAK5092149.1"/>
    <property type="molecule type" value="Genomic_DNA"/>
</dbReference>
<organism evidence="1 2">
    <name type="scientific">Meloidogyne enterolobii</name>
    <name type="common">Root-knot nematode worm</name>
    <name type="synonym">Meloidogyne mayaguensis</name>
    <dbReference type="NCBI Taxonomy" id="390850"/>
    <lineage>
        <taxon>Eukaryota</taxon>
        <taxon>Metazoa</taxon>
        <taxon>Ecdysozoa</taxon>
        <taxon>Nematoda</taxon>
        <taxon>Chromadorea</taxon>
        <taxon>Rhabditida</taxon>
        <taxon>Tylenchina</taxon>
        <taxon>Tylenchomorpha</taxon>
        <taxon>Tylenchoidea</taxon>
        <taxon>Meloidogynidae</taxon>
        <taxon>Meloidogyninae</taxon>
        <taxon>Meloidogyne</taxon>
    </lineage>
</organism>
<accession>A0ACB1AKR1</accession>
<evidence type="ECO:0000313" key="1">
    <source>
        <dbReference type="EMBL" id="CAK5092149.1"/>
    </source>
</evidence>
<proteinExistence type="predicted"/>
<gene>
    <name evidence="1" type="ORF">MENTE1834_LOCUS40039</name>
</gene>
<sequence>MQGSLFTLELENFKSFKGKQTIGPFKNFSAIIGPNGSGKSNLMDAISFVLGETAKNLRVKKLADLVHGVNVQDAVSINCKVKMMFHQVDDEANETTEKTFQRSLTEFRVDDQKVSVGEYHKELEKINIFIKARNFLVYQGAVEQIAMQGPKEMTQLFEELSKSYELRDDYERLKQEMHAAETNAQANLTRKKDIVLEMREAKQEQMDAKRFQNLKQDLVKIFFCVGFWVTTCQSANGTGILYVILKDPASNSRV</sequence>
<evidence type="ECO:0000313" key="2">
    <source>
        <dbReference type="Proteomes" id="UP001497535"/>
    </source>
</evidence>
<keyword evidence="2" id="KW-1185">Reference proteome</keyword>
<reference evidence="1" key="1">
    <citation type="submission" date="2023-11" db="EMBL/GenBank/DDBJ databases">
        <authorList>
            <person name="Poullet M."/>
        </authorList>
    </citation>
    <scope>NUCLEOTIDE SEQUENCE</scope>
    <source>
        <strain evidence="1">E1834</strain>
    </source>
</reference>
<comment type="caution">
    <text evidence="1">The sequence shown here is derived from an EMBL/GenBank/DDBJ whole genome shotgun (WGS) entry which is preliminary data.</text>
</comment>